<dbReference type="Proteomes" id="UP000246104">
    <property type="component" value="Unassembled WGS sequence"/>
</dbReference>
<feature type="compositionally biased region" description="Polar residues" evidence="2">
    <location>
        <begin position="1"/>
        <end position="22"/>
    </location>
</feature>
<comment type="caution">
    <text evidence="3">The sequence shown here is derived from an EMBL/GenBank/DDBJ whole genome shotgun (WGS) entry which is preliminary data.</text>
</comment>
<keyword evidence="1" id="KW-0175">Coiled coil</keyword>
<dbReference type="EMBL" id="PSRQ01000023">
    <property type="protein sequence ID" value="PWU23743.1"/>
    <property type="molecule type" value="Genomic_DNA"/>
</dbReference>
<protein>
    <submittedName>
        <fullName evidence="3">Uncharacterized protein</fullName>
    </submittedName>
</protein>
<evidence type="ECO:0000256" key="2">
    <source>
        <dbReference type="SAM" id="MobiDB-lite"/>
    </source>
</evidence>
<feature type="region of interest" description="Disordered" evidence="2">
    <location>
        <begin position="1"/>
        <end position="33"/>
    </location>
</feature>
<name>A0A317JQM9_9BACT</name>
<sequence>MPESESSLKPQHILNENKNLSDPQKGVEGFEKTSSRIKIGGGEREKQYYSIAEKIYGIVGKMNGSDKTYKLSESDKGTLHDIKDSIPDLIAAEDSARDEDLKSVDPSNTTEMDRIRRQAEVNKNKHKALGRYIDKIFEENSKRETGQGSNLPSVESAKVETPTPEKVKLIEFNANNFEDELVSRHGMTELADLKKKTTQFTQDLAVLRPDYFPESDLNRQIPDTSMLRDVNSAIDTITTVDLQNIQKLRAKLNDPAVLALVVMGLDQGQQRDRENYMRHILPRRLDALQKTLEDKRQKFQEKRDSLLTKDIRHSERPEVSQLKKLIDTDFSTFNFTALSNLRQNIEAARAKINIAQIQSELESRGMSPSAVKQEIDRIKATYLDKVDAHLRSIDDRMFDVWKNEFLKDPSRAKEFVDLEKALEEVHTSSRTKSAETMSLYDRLLEARKGVDVQKVAWINILPSSEKQTEGNRYISTIIQSVESSKDALIREAEGLLPSELSQEPEYKKVEDAIAKAKPFGNVSKDSDKKGLGDVSLEEQKRLIDQALLQFNETAIKARYHSELRSLVQSKLGEEKDKAEKEKQSLIDEENRRINTERAVVAAGLRKAVSDVIHLDEKQALSPTYTLQQLENLLTELEKTEREARANGIDIRDPQYGDQGFNDAKEKIQKLIQEKKDISREGIEALLNALEGTQKTFDEQEKLWNELTNDRLPRVKENDPALYAELSTEVEARRNLQATASMVERAFGSGKFIKELKPSGVDLRSEDMAYIFKMKGVGDAWRIFDDVWQNTIKIGGVQISAANFEQNKSKLIEYVASQTNPTAARMAYRLQTCFMRPSEFDREQAWTGKDEVRQVMHITKYRRKYADKRRESGPEITINGFFNEKSNFDTSGAKPDKESFAPVVVLPDTRKPYDAGWDLYPGFLHFAYIGDVEAGPEGRYAKTPRFRDADGKIVDFNSDKYRRADGKLDVEHMPWDQLETDVLKTYIGQMQTVGYEIHNWILEPEHDAKKMAKMDYFPSIMAKWQYLEPYIYRIRDYTSASADKKAIDPKTGRPYWEVAREATEAFRRQWLLGIMDNNFNQQFEGSGNWDDNNLRDVLNAAVATHFITPESREIIMKNAEKLKRSIGRIAAKTAQKLQDTVIESE</sequence>
<evidence type="ECO:0000313" key="4">
    <source>
        <dbReference type="Proteomes" id="UP000246104"/>
    </source>
</evidence>
<organism evidence="3 4">
    <name type="scientific">Candidatus Cerribacteria bacterium 'Amazon FNV 2010 28 9'</name>
    <dbReference type="NCBI Taxonomy" id="2081795"/>
    <lineage>
        <taxon>Bacteria</taxon>
        <taxon>Candidatus Cerribacteria</taxon>
    </lineage>
</organism>
<dbReference type="AlphaFoldDB" id="A0A317JQM9"/>
<reference evidence="3 4" key="1">
    <citation type="submission" date="2018-02" db="EMBL/GenBank/DDBJ databases">
        <title>Genomic Reconstructions from Amazon Rainforest and Pasture Soil Reveal Novel Insights into the Physiology of Candidate Phyla in Tropical Sites.</title>
        <authorList>
            <person name="Kroeger M.E."/>
            <person name="Delmont T."/>
            <person name="Eren A.M."/>
            <person name="Guo J."/>
            <person name="Meyer K.M."/>
            <person name="Khan K."/>
            <person name="Rodrigues J.L.M."/>
            <person name="Bohannan B.J.M."/>
            <person name="Tringe S."/>
            <person name="Borges C.D."/>
            <person name="Tiedje J."/>
            <person name="Tsai S.M."/>
            <person name="Nusslein K."/>
        </authorList>
    </citation>
    <scope>NUCLEOTIDE SEQUENCE [LARGE SCALE GENOMIC DNA]</scope>
    <source>
        <strain evidence="3">Amazon FNV 2010 28 9</strain>
    </source>
</reference>
<gene>
    <name evidence="3" type="ORF">C5B42_01800</name>
</gene>
<evidence type="ECO:0000313" key="3">
    <source>
        <dbReference type="EMBL" id="PWU23743.1"/>
    </source>
</evidence>
<evidence type="ECO:0000256" key="1">
    <source>
        <dbReference type="SAM" id="Coils"/>
    </source>
</evidence>
<accession>A0A317JQM9</accession>
<feature type="coiled-coil region" evidence="1">
    <location>
        <begin position="626"/>
        <end position="702"/>
    </location>
</feature>
<feature type="region of interest" description="Disordered" evidence="2">
    <location>
        <begin position="140"/>
        <end position="159"/>
    </location>
</feature>
<proteinExistence type="predicted"/>